<dbReference type="Proteomes" id="UP000427071">
    <property type="component" value="Chromosome"/>
</dbReference>
<feature type="transmembrane region" description="Helical" evidence="1">
    <location>
        <begin position="62"/>
        <end position="82"/>
    </location>
</feature>
<dbReference type="PROSITE" id="PS51257">
    <property type="entry name" value="PROKAR_LIPOPROTEIN"/>
    <property type="match status" value="1"/>
</dbReference>
<dbReference type="AlphaFoldDB" id="A0A6B8VIQ4"/>
<dbReference type="RefSeq" id="WP_156193239.1">
    <property type="nucleotide sequence ID" value="NZ_CP046452.1"/>
</dbReference>
<evidence type="ECO:0000259" key="2">
    <source>
        <dbReference type="Pfam" id="PF19803"/>
    </source>
</evidence>
<keyword evidence="1" id="KW-0472">Membrane</keyword>
<dbReference type="Pfam" id="PF19803">
    <property type="entry name" value="DUF6286"/>
    <property type="match status" value="1"/>
</dbReference>
<dbReference type="EMBL" id="CP046452">
    <property type="protein sequence ID" value="QGU02899.1"/>
    <property type="molecule type" value="Genomic_DNA"/>
</dbReference>
<evidence type="ECO:0000313" key="3">
    <source>
        <dbReference type="EMBL" id="QGU02899.1"/>
    </source>
</evidence>
<feature type="domain" description="DUF6286" evidence="2">
    <location>
        <begin position="72"/>
        <end position="168"/>
    </location>
</feature>
<reference evidence="4" key="1">
    <citation type="submission" date="2019-11" db="EMBL/GenBank/DDBJ databases">
        <title>Complete genome sequence of Corynebacterium kalinowskii 1959, a novel Corynebacterium species isolated from soil of a small paddock in Vilsendorf, Germany.</title>
        <authorList>
            <person name="Schaffert L."/>
            <person name="Ruwe M."/>
            <person name="Milse J."/>
            <person name="Hanuschka K."/>
            <person name="Ortseifen V."/>
            <person name="Droste J."/>
            <person name="Brandt D."/>
            <person name="Schlueter L."/>
            <person name="Kutter Y."/>
            <person name="Vinke S."/>
            <person name="Viehoefer P."/>
            <person name="Jacob L."/>
            <person name="Luebke N.-C."/>
            <person name="Schulte-Berndt E."/>
            <person name="Hain C."/>
            <person name="Linder M."/>
            <person name="Schmidt P."/>
            <person name="Wollenschlaeger L."/>
            <person name="Luttermann T."/>
            <person name="Thieme E."/>
            <person name="Hassa J."/>
            <person name="Haak M."/>
            <person name="Wittchen M."/>
            <person name="Mentz A."/>
            <person name="Persicke M."/>
            <person name="Busche T."/>
            <person name="Ruckert C."/>
        </authorList>
    </citation>
    <scope>NUCLEOTIDE SEQUENCE [LARGE SCALE GENOMIC DNA]</scope>
    <source>
        <strain evidence="4">1959</strain>
    </source>
</reference>
<organism evidence="3 4">
    <name type="scientific">Corynebacterium kalinowskii</name>
    <dbReference type="NCBI Taxonomy" id="2675216"/>
    <lineage>
        <taxon>Bacteria</taxon>
        <taxon>Bacillati</taxon>
        <taxon>Actinomycetota</taxon>
        <taxon>Actinomycetes</taxon>
        <taxon>Mycobacteriales</taxon>
        <taxon>Corynebacteriaceae</taxon>
        <taxon>Corynebacterium</taxon>
    </lineage>
</organism>
<keyword evidence="1" id="KW-1133">Transmembrane helix</keyword>
<evidence type="ECO:0000256" key="1">
    <source>
        <dbReference type="SAM" id="Phobius"/>
    </source>
</evidence>
<protein>
    <recommendedName>
        <fullName evidence="2">DUF6286 domain-containing protein</fullName>
    </recommendedName>
</protein>
<dbReference type="InterPro" id="IPR046253">
    <property type="entry name" value="DUF6286"/>
</dbReference>
<keyword evidence="4" id="KW-1185">Reference proteome</keyword>
<sequence length="176" mass="19085">MKGYIPKGQPASRAVAVLLSIGSCGLAIAAARELWTKRTGTELKSWLKPVFDLIARAKYEPWMLPLGVAVVILGIYLVAVALKPRPMTHVQLAASPNFWVRNVDIARLCTATAERVPSVAGASTYASPKHVIVSITGSDQHHDLAQRVEAAILPIVEQLESPRKISVKFHNKFGGE</sequence>
<name>A0A6B8VIQ4_9CORY</name>
<evidence type="ECO:0000313" key="4">
    <source>
        <dbReference type="Proteomes" id="UP000427071"/>
    </source>
</evidence>
<keyword evidence="1" id="KW-0812">Transmembrane</keyword>
<dbReference type="KEGG" id="ckw:CKALI_10220"/>
<gene>
    <name evidence="3" type="ORF">CKALI_10220</name>
</gene>
<proteinExistence type="predicted"/>
<accession>A0A6B8VIQ4</accession>